<feature type="region of interest" description="Disordered" evidence="1">
    <location>
        <begin position="119"/>
        <end position="144"/>
    </location>
</feature>
<feature type="compositionally biased region" description="Low complexity" evidence="1">
    <location>
        <begin position="1"/>
        <end position="16"/>
    </location>
</feature>
<organism evidence="2 3">
    <name type="scientific">Panaeolus cyanescens</name>
    <dbReference type="NCBI Taxonomy" id="181874"/>
    <lineage>
        <taxon>Eukaryota</taxon>
        <taxon>Fungi</taxon>
        <taxon>Dikarya</taxon>
        <taxon>Basidiomycota</taxon>
        <taxon>Agaricomycotina</taxon>
        <taxon>Agaricomycetes</taxon>
        <taxon>Agaricomycetidae</taxon>
        <taxon>Agaricales</taxon>
        <taxon>Agaricineae</taxon>
        <taxon>Galeropsidaceae</taxon>
        <taxon>Panaeolus</taxon>
    </lineage>
</organism>
<feature type="region of interest" description="Disordered" evidence="1">
    <location>
        <begin position="1"/>
        <end position="91"/>
    </location>
</feature>
<comment type="caution">
    <text evidence="2">The sequence shown here is derived from an EMBL/GenBank/DDBJ whole genome shotgun (WGS) entry which is preliminary data.</text>
</comment>
<gene>
    <name evidence="2" type="ORF">CVT24_001863</name>
</gene>
<dbReference type="EMBL" id="NHTK01004927">
    <property type="protein sequence ID" value="PPQ84188.1"/>
    <property type="molecule type" value="Genomic_DNA"/>
</dbReference>
<name>A0A409X084_9AGAR</name>
<keyword evidence="3" id="KW-1185">Reference proteome</keyword>
<feature type="compositionally biased region" description="Polar residues" evidence="1">
    <location>
        <begin position="82"/>
        <end position="91"/>
    </location>
</feature>
<evidence type="ECO:0000313" key="3">
    <source>
        <dbReference type="Proteomes" id="UP000284842"/>
    </source>
</evidence>
<dbReference type="Proteomes" id="UP000284842">
    <property type="component" value="Unassembled WGS sequence"/>
</dbReference>
<sequence>MGYHSRSSSQSTTQRSGYDLWDVHNLKLKMVPGSESDEELEPEDRHYWKSRLSGKQDRTTSNTAPNHNRSPSRTETGPLVPTTASTPSNLVPPSLANPAAVTHVDLLVDSLIAYDGPPPSIPATSKTNHAISPPPPSASASDTPTLLVESHRRIAPLPKRAKHDVQNEVHSPELDISDFLVSATACSRCRGVTDEQLHRNFFHNDFLKSSQPHLVFLTPGLTMDDLKMALLKLEKERNAHMFHRTRVERELKAKIKVIEGLERKITRFTDTWKELGLRLKDDVE</sequence>
<accession>A0A409X084</accession>
<evidence type="ECO:0000313" key="2">
    <source>
        <dbReference type="EMBL" id="PPQ84188.1"/>
    </source>
</evidence>
<protein>
    <submittedName>
        <fullName evidence="2">Uncharacterized protein</fullName>
    </submittedName>
</protein>
<dbReference type="AlphaFoldDB" id="A0A409X084"/>
<feature type="compositionally biased region" description="Polar residues" evidence="1">
    <location>
        <begin position="59"/>
        <end position="75"/>
    </location>
</feature>
<reference evidence="2 3" key="1">
    <citation type="journal article" date="2018" name="Evol. Lett.">
        <title>Horizontal gene cluster transfer increased hallucinogenic mushroom diversity.</title>
        <authorList>
            <person name="Reynolds H.T."/>
            <person name="Vijayakumar V."/>
            <person name="Gluck-Thaler E."/>
            <person name="Korotkin H.B."/>
            <person name="Matheny P.B."/>
            <person name="Slot J.C."/>
        </authorList>
    </citation>
    <scope>NUCLEOTIDE SEQUENCE [LARGE SCALE GENOMIC DNA]</scope>
    <source>
        <strain evidence="2 3">2629</strain>
    </source>
</reference>
<proteinExistence type="predicted"/>
<dbReference type="InParanoid" id="A0A409X084"/>
<evidence type="ECO:0000256" key="1">
    <source>
        <dbReference type="SAM" id="MobiDB-lite"/>
    </source>
</evidence>